<organism evidence="7 8">
    <name type="scientific">Schizopora paradoxa</name>
    <dbReference type="NCBI Taxonomy" id="27342"/>
    <lineage>
        <taxon>Eukaryota</taxon>
        <taxon>Fungi</taxon>
        <taxon>Dikarya</taxon>
        <taxon>Basidiomycota</taxon>
        <taxon>Agaricomycotina</taxon>
        <taxon>Agaricomycetes</taxon>
        <taxon>Hymenochaetales</taxon>
        <taxon>Schizoporaceae</taxon>
        <taxon>Schizopora</taxon>
    </lineage>
</organism>
<feature type="compositionally biased region" description="Polar residues" evidence="5">
    <location>
        <begin position="49"/>
        <end position="58"/>
    </location>
</feature>
<feature type="domain" description="Ubiquitin-like protease family profile" evidence="6">
    <location>
        <begin position="372"/>
        <end position="585"/>
    </location>
</feature>
<dbReference type="STRING" id="27342.A0A0H2R0A0"/>
<evidence type="ECO:0000256" key="2">
    <source>
        <dbReference type="ARBA" id="ARBA00022670"/>
    </source>
</evidence>
<proteinExistence type="inferred from homology"/>
<dbReference type="EMBL" id="KQ086461">
    <property type="protein sequence ID" value="KLO04687.1"/>
    <property type="molecule type" value="Genomic_DNA"/>
</dbReference>
<dbReference type="SUPFAM" id="SSF54001">
    <property type="entry name" value="Cysteine proteinases"/>
    <property type="match status" value="1"/>
</dbReference>
<evidence type="ECO:0000259" key="6">
    <source>
        <dbReference type="PROSITE" id="PS50600"/>
    </source>
</evidence>
<reference evidence="7 8" key="1">
    <citation type="submission" date="2015-04" db="EMBL/GenBank/DDBJ databases">
        <title>Complete genome sequence of Schizopora paradoxa KUC8140, a cosmopolitan wood degrader in East Asia.</title>
        <authorList>
            <consortium name="DOE Joint Genome Institute"/>
            <person name="Min B."/>
            <person name="Park H."/>
            <person name="Jang Y."/>
            <person name="Kim J.-J."/>
            <person name="Kim K.H."/>
            <person name="Pangilinan J."/>
            <person name="Lipzen A."/>
            <person name="Riley R."/>
            <person name="Grigoriev I.V."/>
            <person name="Spatafora J.W."/>
            <person name="Choi I.-G."/>
        </authorList>
    </citation>
    <scope>NUCLEOTIDE SEQUENCE [LARGE SCALE GENOMIC DNA]</scope>
    <source>
        <strain evidence="7 8">KUC8140</strain>
    </source>
</reference>
<dbReference type="GO" id="GO:0008234">
    <property type="term" value="F:cysteine-type peptidase activity"/>
    <property type="evidence" value="ECO:0007669"/>
    <property type="project" value="UniProtKB-KW"/>
</dbReference>
<dbReference type="PANTHER" id="PTHR46915">
    <property type="entry name" value="UBIQUITIN-LIKE PROTEASE 4-RELATED"/>
    <property type="match status" value="1"/>
</dbReference>
<sequence>MDVRRQKSRRGGSKSGRGRSSQKRGRIVADAAEDPNYSQEPESSVHGETASSPFQNSREPNREDGAETLKQIIAYESSISTLSEISFDRDEALGVDSGNEHGPSGESNEDDPVESVRLDDLVVGGPQAGQASETMSSGPVRTRCLSAMTTGQMGTLNPIPIKDLDRIIWSIPAVLHRYVDLGDHAKTSSIIERVSRKVEEQNASFAQTGLLQYKEQLIAQAREEERGHSAFVPPGALAVQTTSEAVIGTPYEPGTPVATDETEMDTAGRGQCDDSAPIPMPDIYEDDINHLPILDVEGDQYARGDVNMDTGSPTTRPIPLVLTDENQPSNPNDDGTVDVATAAPDDTEDEDNIVLEVPLCPSDSDTPMTLKILVTQLSGFELHECSMVRVQNNAMLNCEVVNCYIDCLLSGLDEHLQSRIMLLNSWHVERYRVLRWDESVSSQGNHDFSTEPHLVVQRMCQKARYSRLFECSYIIMPIHVDESQHWVLCIVSDPGAVLERNGERRTCVFFLDSFKNVTKTSVDALIQSQTEESWRILVVSFLRDIAFYQLHQDTEVVVDAYSPLVNQQQDTINCGVFLCYNVKMFLKNPEAAVAGWTEEMNNPQHKRKRINRTVFPNAAASAIVATQRKEIEVTLRTEQKQWAARNLSDGSKSNGALTDVSKRHQFRDGAFAPHEQILAKARAKTLLPSASQDIEHEPRPSSFQTPSELNAILPRTTLEPLQDGRSKRRSPSSEAPVTPRKKRKRRAVPSSSSSESSSGGTGKLDTATSRMDVDDEDL</sequence>
<dbReference type="OrthoDB" id="442460at2759"/>
<evidence type="ECO:0000256" key="3">
    <source>
        <dbReference type="ARBA" id="ARBA00022801"/>
    </source>
</evidence>
<dbReference type="PANTHER" id="PTHR46915:SF2">
    <property type="entry name" value="UBIQUITIN-LIKE PROTEASE 4"/>
    <property type="match status" value="1"/>
</dbReference>
<feature type="region of interest" description="Disordered" evidence="5">
    <location>
        <begin position="692"/>
        <end position="778"/>
    </location>
</feature>
<evidence type="ECO:0000313" key="8">
    <source>
        <dbReference type="Proteomes" id="UP000053477"/>
    </source>
</evidence>
<dbReference type="Proteomes" id="UP000053477">
    <property type="component" value="Unassembled WGS sequence"/>
</dbReference>
<gene>
    <name evidence="7" type="ORF">SCHPADRAFT_947516</name>
</gene>
<feature type="region of interest" description="Disordered" evidence="5">
    <location>
        <begin position="247"/>
        <end position="276"/>
    </location>
</feature>
<evidence type="ECO:0000256" key="4">
    <source>
        <dbReference type="ARBA" id="ARBA00022807"/>
    </source>
</evidence>
<keyword evidence="3" id="KW-0378">Hydrolase</keyword>
<name>A0A0H2R0A0_9AGAM</name>
<dbReference type="InterPro" id="IPR038765">
    <property type="entry name" value="Papain-like_cys_pep_sf"/>
</dbReference>
<dbReference type="InterPro" id="IPR003653">
    <property type="entry name" value="Peptidase_C48_C"/>
</dbReference>
<dbReference type="Gene3D" id="3.40.395.10">
    <property type="entry name" value="Adenoviral Proteinase, Chain A"/>
    <property type="match status" value="1"/>
</dbReference>
<feature type="compositionally biased region" description="Basic residues" evidence="5">
    <location>
        <begin position="1"/>
        <end position="26"/>
    </location>
</feature>
<dbReference type="AlphaFoldDB" id="A0A0H2R0A0"/>
<protein>
    <submittedName>
        <fullName evidence="7">Cysteine proteinase</fullName>
    </submittedName>
</protein>
<comment type="similarity">
    <text evidence="1">Belongs to the peptidase C48 family.</text>
</comment>
<dbReference type="GO" id="GO:0016926">
    <property type="term" value="P:protein desumoylation"/>
    <property type="evidence" value="ECO:0007669"/>
    <property type="project" value="UniProtKB-ARBA"/>
</dbReference>
<evidence type="ECO:0000256" key="5">
    <source>
        <dbReference type="SAM" id="MobiDB-lite"/>
    </source>
</evidence>
<keyword evidence="4" id="KW-0788">Thiol protease</keyword>
<dbReference type="InParanoid" id="A0A0H2R0A0"/>
<evidence type="ECO:0000313" key="7">
    <source>
        <dbReference type="EMBL" id="KLO04687.1"/>
    </source>
</evidence>
<feature type="region of interest" description="Disordered" evidence="5">
    <location>
        <begin position="93"/>
        <end position="113"/>
    </location>
</feature>
<dbReference type="GO" id="GO:0006508">
    <property type="term" value="P:proteolysis"/>
    <property type="evidence" value="ECO:0007669"/>
    <property type="project" value="UniProtKB-KW"/>
</dbReference>
<keyword evidence="2" id="KW-0645">Protease</keyword>
<keyword evidence="8" id="KW-1185">Reference proteome</keyword>
<feature type="region of interest" description="Disordered" evidence="5">
    <location>
        <begin position="1"/>
        <end position="70"/>
    </location>
</feature>
<dbReference type="GO" id="GO:0019783">
    <property type="term" value="F:ubiquitin-like protein peptidase activity"/>
    <property type="evidence" value="ECO:0007669"/>
    <property type="project" value="UniProtKB-ARBA"/>
</dbReference>
<accession>A0A0H2R0A0</accession>
<dbReference type="Pfam" id="PF02902">
    <property type="entry name" value="Peptidase_C48"/>
    <property type="match status" value="1"/>
</dbReference>
<dbReference type="PROSITE" id="PS50600">
    <property type="entry name" value="ULP_PROTEASE"/>
    <property type="match status" value="1"/>
</dbReference>
<evidence type="ECO:0000256" key="1">
    <source>
        <dbReference type="ARBA" id="ARBA00005234"/>
    </source>
</evidence>